<proteinExistence type="predicted"/>
<feature type="compositionally biased region" description="Basic and acidic residues" evidence="1">
    <location>
        <begin position="43"/>
        <end position="61"/>
    </location>
</feature>
<feature type="region of interest" description="Disordered" evidence="1">
    <location>
        <begin position="40"/>
        <end position="83"/>
    </location>
</feature>
<dbReference type="EMBL" id="VIEB01000577">
    <property type="protein sequence ID" value="TQD86067.1"/>
    <property type="molecule type" value="Genomic_DNA"/>
</dbReference>
<dbReference type="AlphaFoldDB" id="A0A540LHW3"/>
<evidence type="ECO:0000313" key="2">
    <source>
        <dbReference type="EMBL" id="TQD86067.1"/>
    </source>
</evidence>
<dbReference type="Proteomes" id="UP000315295">
    <property type="component" value="Unassembled WGS sequence"/>
</dbReference>
<gene>
    <name evidence="2" type="ORF">C1H46_028378</name>
</gene>
<organism evidence="2 3">
    <name type="scientific">Malus baccata</name>
    <name type="common">Siberian crab apple</name>
    <name type="synonym">Pyrus baccata</name>
    <dbReference type="NCBI Taxonomy" id="106549"/>
    <lineage>
        <taxon>Eukaryota</taxon>
        <taxon>Viridiplantae</taxon>
        <taxon>Streptophyta</taxon>
        <taxon>Embryophyta</taxon>
        <taxon>Tracheophyta</taxon>
        <taxon>Spermatophyta</taxon>
        <taxon>Magnoliopsida</taxon>
        <taxon>eudicotyledons</taxon>
        <taxon>Gunneridae</taxon>
        <taxon>Pentapetalae</taxon>
        <taxon>rosids</taxon>
        <taxon>fabids</taxon>
        <taxon>Rosales</taxon>
        <taxon>Rosaceae</taxon>
        <taxon>Amygdaloideae</taxon>
        <taxon>Maleae</taxon>
        <taxon>Malus</taxon>
    </lineage>
</organism>
<sequence>MAKTLNDLLTKTKEAEAALPPVLVTVEKSSDDDISLEKIPCFLKDEEKPEAKPSGEPEAKPSGDWVSTDVISLGHPPRCSHQADEPAYEALEESRLIPLAFIGTTDKPVDPETATRN</sequence>
<name>A0A540LHW3_MALBA</name>
<reference evidence="2 3" key="1">
    <citation type="journal article" date="2019" name="G3 (Bethesda)">
        <title>Sequencing of a Wild Apple (Malus baccata) Genome Unravels the Differences Between Cultivated and Wild Apple Species Regarding Disease Resistance and Cold Tolerance.</title>
        <authorList>
            <person name="Chen X."/>
        </authorList>
    </citation>
    <scope>NUCLEOTIDE SEQUENCE [LARGE SCALE GENOMIC DNA]</scope>
    <source>
        <strain evidence="3">cv. Shandingzi</strain>
        <tissue evidence="2">Leaves</tissue>
    </source>
</reference>
<keyword evidence="3" id="KW-1185">Reference proteome</keyword>
<comment type="caution">
    <text evidence="2">The sequence shown here is derived from an EMBL/GenBank/DDBJ whole genome shotgun (WGS) entry which is preliminary data.</text>
</comment>
<accession>A0A540LHW3</accession>
<evidence type="ECO:0000313" key="3">
    <source>
        <dbReference type="Proteomes" id="UP000315295"/>
    </source>
</evidence>
<evidence type="ECO:0000256" key="1">
    <source>
        <dbReference type="SAM" id="MobiDB-lite"/>
    </source>
</evidence>
<protein>
    <submittedName>
        <fullName evidence="2">Uncharacterized protein</fullName>
    </submittedName>
</protein>